<name>A0A5C3KCM5_COPMA</name>
<protein>
    <submittedName>
        <fullName evidence="1">Uncharacterized protein</fullName>
    </submittedName>
</protein>
<reference evidence="1 2" key="1">
    <citation type="journal article" date="2019" name="Nat. Ecol. Evol.">
        <title>Megaphylogeny resolves global patterns of mushroom evolution.</title>
        <authorList>
            <person name="Varga T."/>
            <person name="Krizsan K."/>
            <person name="Foldi C."/>
            <person name="Dima B."/>
            <person name="Sanchez-Garcia M."/>
            <person name="Sanchez-Ramirez S."/>
            <person name="Szollosi G.J."/>
            <person name="Szarkandi J.G."/>
            <person name="Papp V."/>
            <person name="Albert L."/>
            <person name="Andreopoulos W."/>
            <person name="Angelini C."/>
            <person name="Antonin V."/>
            <person name="Barry K.W."/>
            <person name="Bougher N.L."/>
            <person name="Buchanan P."/>
            <person name="Buyck B."/>
            <person name="Bense V."/>
            <person name="Catcheside P."/>
            <person name="Chovatia M."/>
            <person name="Cooper J."/>
            <person name="Damon W."/>
            <person name="Desjardin D."/>
            <person name="Finy P."/>
            <person name="Geml J."/>
            <person name="Haridas S."/>
            <person name="Hughes K."/>
            <person name="Justo A."/>
            <person name="Karasinski D."/>
            <person name="Kautmanova I."/>
            <person name="Kiss B."/>
            <person name="Kocsube S."/>
            <person name="Kotiranta H."/>
            <person name="LaButti K.M."/>
            <person name="Lechner B.E."/>
            <person name="Liimatainen K."/>
            <person name="Lipzen A."/>
            <person name="Lukacs Z."/>
            <person name="Mihaltcheva S."/>
            <person name="Morgado L.N."/>
            <person name="Niskanen T."/>
            <person name="Noordeloos M.E."/>
            <person name="Ohm R.A."/>
            <person name="Ortiz-Santana B."/>
            <person name="Ovrebo C."/>
            <person name="Racz N."/>
            <person name="Riley R."/>
            <person name="Savchenko A."/>
            <person name="Shiryaev A."/>
            <person name="Soop K."/>
            <person name="Spirin V."/>
            <person name="Szebenyi C."/>
            <person name="Tomsovsky M."/>
            <person name="Tulloss R.E."/>
            <person name="Uehling J."/>
            <person name="Grigoriev I.V."/>
            <person name="Vagvolgyi C."/>
            <person name="Papp T."/>
            <person name="Martin F.M."/>
            <person name="Miettinen O."/>
            <person name="Hibbett D.S."/>
            <person name="Nagy L.G."/>
        </authorList>
    </citation>
    <scope>NUCLEOTIDE SEQUENCE [LARGE SCALE GENOMIC DNA]</scope>
    <source>
        <strain evidence="1 2">CBS 121175</strain>
    </source>
</reference>
<dbReference type="AlphaFoldDB" id="A0A5C3KCM5"/>
<accession>A0A5C3KCM5</accession>
<dbReference type="EMBL" id="ML210477">
    <property type="protein sequence ID" value="TFK17668.1"/>
    <property type="molecule type" value="Genomic_DNA"/>
</dbReference>
<evidence type="ECO:0000313" key="1">
    <source>
        <dbReference type="EMBL" id="TFK17668.1"/>
    </source>
</evidence>
<proteinExistence type="predicted"/>
<gene>
    <name evidence="1" type="ORF">FA15DRAFT_675922</name>
</gene>
<evidence type="ECO:0000313" key="2">
    <source>
        <dbReference type="Proteomes" id="UP000307440"/>
    </source>
</evidence>
<keyword evidence="2" id="KW-1185">Reference proteome</keyword>
<dbReference type="Proteomes" id="UP000307440">
    <property type="component" value="Unassembled WGS sequence"/>
</dbReference>
<sequence>MLRKLPRLENVNAVPATWRNNENQDAKSLLTAWLVLSIIVKKRLYFDAARCARSLSGQGIVKGEIGCCPTHPGQT</sequence>
<organism evidence="1 2">
    <name type="scientific">Coprinopsis marcescibilis</name>
    <name type="common">Agaric fungus</name>
    <name type="synonym">Psathyrella marcescibilis</name>
    <dbReference type="NCBI Taxonomy" id="230819"/>
    <lineage>
        <taxon>Eukaryota</taxon>
        <taxon>Fungi</taxon>
        <taxon>Dikarya</taxon>
        <taxon>Basidiomycota</taxon>
        <taxon>Agaricomycotina</taxon>
        <taxon>Agaricomycetes</taxon>
        <taxon>Agaricomycetidae</taxon>
        <taxon>Agaricales</taxon>
        <taxon>Agaricineae</taxon>
        <taxon>Psathyrellaceae</taxon>
        <taxon>Coprinopsis</taxon>
    </lineage>
</organism>